<sequence length="614" mass="68188">MAASTREDRALMRVRGAGSRKVPTVNFGFDFAFGNGKQTRPQVPTPARSLRSNTKTPQSRSSTSRQVSRTPARRSREASAARSIRHISTQPGSTSNVQHVQENATSEENMRSAKRRRTTPDVVTPNTSLSTTNARPAPSTRASRRRTASKIFTIAEDQDSPEPLRAVPSDEGRHTSPLFVPQDEQQKENDTPKETGSKTTHETDLQTTKSGRILLDPTTFPGDNTEQEPEVPESENEETLPSVLETPSILVAAAAGASKQNKRRKRKSVTLSRKRRRSSTPGHSTTTPRDNSVAIPSSRAASVEQSSLPVVPLADRISRYSKLARTKKARPRGTTPEHEDTPKAGEDGDDSYVEDTEPEPETPAVSRKASRQNRKRQPRSQSVEASKSKKGKATFPILTHRLNHVSTLATIHEDDEDGTPFGDAYANTTERSQPNVVDVLAQICRETISNLIERINAGEPAQKAAAKNKRTALEAFRKDLDNELFSMSEAVENRTNLEARVRKSKREKTGLQTEYLEVRKEREQIALKCDAVRRQHWECEEETRQKWTLSEAARRTEQQLELNEADEDDGLEFLLRIVTDTVSSASGHGGILDKVKAFNAQLQSMALLLEGRVL</sequence>
<feature type="compositionally biased region" description="Basic residues" evidence="2">
    <location>
        <begin position="322"/>
        <end position="331"/>
    </location>
</feature>
<feature type="region of interest" description="Disordered" evidence="2">
    <location>
        <begin position="322"/>
        <end position="397"/>
    </location>
</feature>
<dbReference type="Proteomes" id="UP001172673">
    <property type="component" value="Unassembled WGS sequence"/>
</dbReference>
<feature type="compositionally biased region" description="Basic and acidic residues" evidence="2">
    <location>
        <begin position="1"/>
        <end position="11"/>
    </location>
</feature>
<evidence type="ECO:0000313" key="5">
    <source>
        <dbReference type="Proteomes" id="UP001172673"/>
    </source>
</evidence>
<evidence type="ECO:0000259" key="3">
    <source>
        <dbReference type="Pfam" id="PF20994"/>
    </source>
</evidence>
<feature type="compositionally biased region" description="Acidic residues" evidence="2">
    <location>
        <begin position="347"/>
        <end position="360"/>
    </location>
</feature>
<evidence type="ECO:0000256" key="1">
    <source>
        <dbReference type="SAM" id="Coils"/>
    </source>
</evidence>
<feature type="compositionally biased region" description="Polar residues" evidence="2">
    <location>
        <begin position="124"/>
        <end position="133"/>
    </location>
</feature>
<feature type="compositionally biased region" description="Basic and acidic residues" evidence="2">
    <location>
        <begin position="335"/>
        <end position="346"/>
    </location>
</feature>
<feature type="compositionally biased region" description="Low complexity" evidence="2">
    <location>
        <begin position="56"/>
        <end position="70"/>
    </location>
</feature>
<gene>
    <name evidence="4" type="ORF">H2200_013019</name>
</gene>
<accession>A0AA38WWL1</accession>
<feature type="compositionally biased region" description="Basic and acidic residues" evidence="2">
    <location>
        <begin position="184"/>
        <end position="204"/>
    </location>
</feature>
<dbReference type="AlphaFoldDB" id="A0AA38WWL1"/>
<name>A0AA38WWL1_9EURO</name>
<feature type="domain" description="Inner kinetochore subunit AME1" evidence="3">
    <location>
        <begin position="436"/>
        <end position="605"/>
    </location>
</feature>
<feature type="compositionally biased region" description="Acidic residues" evidence="2">
    <location>
        <begin position="225"/>
        <end position="238"/>
    </location>
</feature>
<protein>
    <recommendedName>
        <fullName evidence="3">Inner kinetochore subunit AME1 domain-containing protein</fullName>
    </recommendedName>
</protein>
<keyword evidence="5" id="KW-1185">Reference proteome</keyword>
<evidence type="ECO:0000313" key="4">
    <source>
        <dbReference type="EMBL" id="KAJ9602476.1"/>
    </source>
</evidence>
<keyword evidence="1" id="KW-0175">Coiled coil</keyword>
<feature type="compositionally biased region" description="Polar residues" evidence="2">
    <location>
        <begin position="86"/>
        <end position="107"/>
    </location>
</feature>
<dbReference type="EMBL" id="JAPDRK010000026">
    <property type="protein sequence ID" value="KAJ9602476.1"/>
    <property type="molecule type" value="Genomic_DNA"/>
</dbReference>
<feature type="compositionally biased region" description="Basic residues" evidence="2">
    <location>
        <begin position="260"/>
        <end position="278"/>
    </location>
</feature>
<feature type="compositionally biased region" description="Basic residues" evidence="2">
    <location>
        <begin position="368"/>
        <end position="378"/>
    </location>
</feature>
<feature type="region of interest" description="Disordered" evidence="2">
    <location>
        <begin position="1"/>
        <end position="307"/>
    </location>
</feature>
<organism evidence="4 5">
    <name type="scientific">Cladophialophora chaetospira</name>
    <dbReference type="NCBI Taxonomy" id="386627"/>
    <lineage>
        <taxon>Eukaryota</taxon>
        <taxon>Fungi</taxon>
        <taxon>Dikarya</taxon>
        <taxon>Ascomycota</taxon>
        <taxon>Pezizomycotina</taxon>
        <taxon>Eurotiomycetes</taxon>
        <taxon>Chaetothyriomycetidae</taxon>
        <taxon>Chaetothyriales</taxon>
        <taxon>Herpotrichiellaceae</taxon>
        <taxon>Cladophialophora</taxon>
    </lineage>
</organism>
<feature type="compositionally biased region" description="Polar residues" evidence="2">
    <location>
        <begin position="279"/>
        <end position="290"/>
    </location>
</feature>
<dbReference type="Pfam" id="PF20994">
    <property type="entry name" value="CENPU"/>
    <property type="match status" value="1"/>
</dbReference>
<evidence type="ECO:0000256" key="2">
    <source>
        <dbReference type="SAM" id="MobiDB-lite"/>
    </source>
</evidence>
<feature type="coiled-coil region" evidence="1">
    <location>
        <begin position="487"/>
        <end position="514"/>
    </location>
</feature>
<proteinExistence type="predicted"/>
<reference evidence="4" key="1">
    <citation type="submission" date="2022-10" db="EMBL/GenBank/DDBJ databases">
        <title>Culturing micro-colonial fungi from biological soil crusts in the Mojave desert and describing Neophaeococcomyces mojavensis, and introducing the new genera and species Taxawa tesnikishii.</title>
        <authorList>
            <person name="Kurbessoian T."/>
            <person name="Stajich J.E."/>
        </authorList>
    </citation>
    <scope>NUCLEOTIDE SEQUENCE</scope>
    <source>
        <strain evidence="4">TK_41</strain>
    </source>
</reference>
<comment type="caution">
    <text evidence="4">The sequence shown here is derived from an EMBL/GenBank/DDBJ whole genome shotgun (WGS) entry which is preliminary data.</text>
</comment>
<dbReference type="InterPro" id="IPR048743">
    <property type="entry name" value="AME1"/>
</dbReference>